<evidence type="ECO:0000256" key="3">
    <source>
        <dbReference type="ARBA" id="ARBA00022989"/>
    </source>
</evidence>
<evidence type="ECO:0000259" key="6">
    <source>
        <dbReference type="Pfam" id="PF04932"/>
    </source>
</evidence>
<dbReference type="PANTHER" id="PTHR37422:SF17">
    <property type="entry name" value="O-ANTIGEN LIGASE"/>
    <property type="match status" value="1"/>
</dbReference>
<sequence length="423" mass="48312">MNLYTKHIKTLLPYLDKVLLHVFIAIIPLNLSYHFKTSWVYFSGTLVDYLIPVITLQDIAAVLFVFYYIIKTKKFFISKHLGFGFAVIISLSYFVSILPLLSVYWMLRILLYICLFSTILDCLRNNSIMLSNIVTILFVSGILVVFLSLLQFYLKGSVFNNYIILGEQPYSLSTPHIVKESVYGFTYVPPYGLFKHPNVLGGYASFIALVGVVLLLKSRKVKFVVILLATLLALLVLFLTFSYVAWVSFIIGIVLFVIPQLFPKISPRLLFLYLITLLVVVFVSLYTFSNIIGSDSVVRRTALLSNYIYNVSTDRFFLGYGLGTSSVALYEQLPYIGFKTPQPVHNIFFLMLSDVGILGLFVVLVGLYKLITNINNAFSLSFLSIFMIMGFFDHYLVTSIQFNYLFLLTVCLSFAYNHYEDLY</sequence>
<protein>
    <submittedName>
        <fullName evidence="7">O-antigen ligase family protein</fullName>
    </submittedName>
</protein>
<dbReference type="Proteomes" id="UP000740557">
    <property type="component" value="Unassembled WGS sequence"/>
</dbReference>
<dbReference type="AlphaFoldDB" id="A0A955EAV5"/>
<gene>
    <name evidence="7" type="ORF">KC980_01170</name>
</gene>
<comment type="caution">
    <text evidence="7">The sequence shown here is derived from an EMBL/GenBank/DDBJ whole genome shotgun (WGS) entry which is preliminary data.</text>
</comment>
<feature type="transmembrane region" description="Helical" evidence="5">
    <location>
        <begin position="223"/>
        <end position="239"/>
    </location>
</feature>
<reference evidence="7" key="2">
    <citation type="journal article" date="2021" name="Microbiome">
        <title>Successional dynamics and alternative stable states in a saline activated sludge microbial community over 9 years.</title>
        <authorList>
            <person name="Wang Y."/>
            <person name="Ye J."/>
            <person name="Ju F."/>
            <person name="Liu L."/>
            <person name="Boyd J.A."/>
            <person name="Deng Y."/>
            <person name="Parks D.H."/>
            <person name="Jiang X."/>
            <person name="Yin X."/>
            <person name="Woodcroft B.J."/>
            <person name="Tyson G.W."/>
            <person name="Hugenholtz P."/>
            <person name="Polz M.F."/>
            <person name="Zhang T."/>
        </authorList>
    </citation>
    <scope>NUCLEOTIDE SEQUENCE</scope>
    <source>
        <strain evidence="7">HKST-UBA79</strain>
    </source>
</reference>
<organism evidence="7 8">
    <name type="scientific">candidate division WWE3 bacterium</name>
    <dbReference type="NCBI Taxonomy" id="2053526"/>
    <lineage>
        <taxon>Bacteria</taxon>
        <taxon>Katanobacteria</taxon>
    </lineage>
</organism>
<feature type="transmembrane region" description="Helical" evidence="5">
    <location>
        <begin position="402"/>
        <end position="419"/>
    </location>
</feature>
<dbReference type="PANTHER" id="PTHR37422">
    <property type="entry name" value="TEICHURONIC ACID BIOSYNTHESIS PROTEIN TUAE"/>
    <property type="match status" value="1"/>
</dbReference>
<dbReference type="EMBL" id="JAGQNX010000034">
    <property type="protein sequence ID" value="MCA9308099.1"/>
    <property type="molecule type" value="Genomic_DNA"/>
</dbReference>
<feature type="transmembrane region" description="Helical" evidence="5">
    <location>
        <begin position="347"/>
        <end position="370"/>
    </location>
</feature>
<keyword evidence="4 5" id="KW-0472">Membrane</keyword>
<dbReference type="Pfam" id="PF04932">
    <property type="entry name" value="Wzy_C"/>
    <property type="match status" value="1"/>
</dbReference>
<reference evidence="7" key="1">
    <citation type="submission" date="2020-04" db="EMBL/GenBank/DDBJ databases">
        <authorList>
            <person name="Zhang T."/>
        </authorList>
    </citation>
    <scope>NUCLEOTIDE SEQUENCE</scope>
    <source>
        <strain evidence="7">HKST-UBA79</strain>
    </source>
</reference>
<feature type="transmembrane region" description="Helical" evidence="5">
    <location>
        <begin position="199"/>
        <end position="216"/>
    </location>
</feature>
<feature type="domain" description="O-antigen ligase-related" evidence="6">
    <location>
        <begin position="228"/>
        <end position="363"/>
    </location>
</feature>
<comment type="subcellular location">
    <subcellularLocation>
        <location evidence="1">Membrane</location>
        <topology evidence="1">Multi-pass membrane protein</topology>
    </subcellularLocation>
</comment>
<feature type="transmembrane region" description="Helical" evidence="5">
    <location>
        <begin position="130"/>
        <end position="154"/>
    </location>
</feature>
<accession>A0A955EAV5</accession>
<evidence type="ECO:0000313" key="8">
    <source>
        <dbReference type="Proteomes" id="UP000740557"/>
    </source>
</evidence>
<dbReference type="InterPro" id="IPR051533">
    <property type="entry name" value="WaaL-like"/>
</dbReference>
<feature type="transmembrane region" description="Helical" evidence="5">
    <location>
        <begin position="81"/>
        <end position="99"/>
    </location>
</feature>
<feature type="transmembrane region" description="Helical" evidence="5">
    <location>
        <begin position="377"/>
        <end position="396"/>
    </location>
</feature>
<feature type="transmembrane region" description="Helical" evidence="5">
    <location>
        <begin position="49"/>
        <end position="69"/>
    </location>
</feature>
<evidence type="ECO:0000256" key="2">
    <source>
        <dbReference type="ARBA" id="ARBA00022692"/>
    </source>
</evidence>
<dbReference type="InterPro" id="IPR007016">
    <property type="entry name" value="O-antigen_ligase-rel_domated"/>
</dbReference>
<dbReference type="GO" id="GO:0016874">
    <property type="term" value="F:ligase activity"/>
    <property type="evidence" value="ECO:0007669"/>
    <property type="project" value="UniProtKB-KW"/>
</dbReference>
<keyword evidence="7" id="KW-0436">Ligase</keyword>
<name>A0A955EAV5_UNCKA</name>
<feature type="transmembrane region" description="Helical" evidence="5">
    <location>
        <begin position="269"/>
        <end position="288"/>
    </location>
</feature>
<evidence type="ECO:0000256" key="1">
    <source>
        <dbReference type="ARBA" id="ARBA00004141"/>
    </source>
</evidence>
<dbReference type="GO" id="GO:0016020">
    <property type="term" value="C:membrane"/>
    <property type="evidence" value="ECO:0007669"/>
    <property type="project" value="UniProtKB-SubCell"/>
</dbReference>
<keyword evidence="3 5" id="KW-1133">Transmembrane helix</keyword>
<evidence type="ECO:0000256" key="4">
    <source>
        <dbReference type="ARBA" id="ARBA00023136"/>
    </source>
</evidence>
<keyword evidence="2 5" id="KW-0812">Transmembrane</keyword>
<proteinExistence type="predicted"/>
<evidence type="ECO:0000256" key="5">
    <source>
        <dbReference type="SAM" id="Phobius"/>
    </source>
</evidence>
<evidence type="ECO:0000313" key="7">
    <source>
        <dbReference type="EMBL" id="MCA9308099.1"/>
    </source>
</evidence>